<feature type="transmembrane region" description="Helical" evidence="13">
    <location>
        <begin position="144"/>
        <end position="161"/>
    </location>
</feature>
<protein>
    <recommendedName>
        <fullName evidence="4">Probable multidrug resistance protein NorM</fullName>
    </recommendedName>
    <alternativeName>
        <fullName evidence="12">Multidrug-efflux transporter</fullName>
    </alternativeName>
</protein>
<evidence type="ECO:0000256" key="2">
    <source>
        <dbReference type="ARBA" id="ARBA00004651"/>
    </source>
</evidence>
<dbReference type="Proteomes" id="UP000824130">
    <property type="component" value="Unassembled WGS sequence"/>
</dbReference>
<dbReference type="PIRSF" id="PIRSF006603">
    <property type="entry name" value="DinF"/>
    <property type="match status" value="1"/>
</dbReference>
<feature type="transmembrane region" description="Helical" evidence="13">
    <location>
        <begin position="249"/>
        <end position="275"/>
    </location>
</feature>
<dbReference type="EMBL" id="DVOB01000120">
    <property type="protein sequence ID" value="HIU96125.1"/>
    <property type="molecule type" value="Genomic_DNA"/>
</dbReference>
<evidence type="ECO:0000256" key="4">
    <source>
        <dbReference type="ARBA" id="ARBA00020268"/>
    </source>
</evidence>
<dbReference type="GO" id="GO:0005886">
    <property type="term" value="C:plasma membrane"/>
    <property type="evidence" value="ECO:0007669"/>
    <property type="project" value="UniProtKB-SubCell"/>
</dbReference>
<sequence length="467" mass="51539">MDNNDRLNNSDHVKKMADMPVGKLIFTMSWPAIISMFIQAFYNVVDSFFVSLISEQALAAVTYIFPIQMLIISVAVGTGVGINSLISRRLGAKRYEEADMAASHGYRLSFFSWAFFALIGIFLSVPMMELMSDTPYIVENGIDYMRIITIGSLFSIVQITTEKILQSTGSMKIPMICSMVGAVTNIIMDPVLIFGIGPFPEMGVTGAAVATVLGQFLSMCLGQIFLFGREHAVHVKLFGWKTQSRILKDIYAVGAPAMLMQSIASIMQFGMNIILGSINETAVAVMGVYGRLQSFIFMPVFGLNQGVLPIMGFNYGARSRKRLMEAYKKGLLTAAVIMAIGLVIFQVFPRELITIFNSTGNQAMYDIGIPALRTISLCFLPAAFGIMSSSIFQAIGHGFMSLWGSLLRQLVGILPLAWILASISGLGLVWYSFPLAELIGTVYFIIALRYVYRKEIKRLDIISEDMR</sequence>
<evidence type="ECO:0000256" key="10">
    <source>
        <dbReference type="ARBA" id="ARBA00023065"/>
    </source>
</evidence>
<feature type="transmembrane region" description="Helical" evidence="13">
    <location>
        <begin position="368"/>
        <end position="387"/>
    </location>
</feature>
<keyword evidence="9 13" id="KW-1133">Transmembrane helix</keyword>
<gene>
    <name evidence="14" type="ORF">IAD25_05360</name>
</gene>
<keyword evidence="11 13" id="KW-0472">Membrane</keyword>
<keyword evidence="10" id="KW-0406">Ion transport</keyword>
<accession>A0A9D1N756</accession>
<feature type="transmembrane region" description="Helical" evidence="13">
    <location>
        <begin position="21"/>
        <end position="42"/>
    </location>
</feature>
<feature type="transmembrane region" description="Helical" evidence="13">
    <location>
        <begin position="173"/>
        <end position="196"/>
    </location>
</feature>
<keyword evidence="6" id="KW-0050">Antiport</keyword>
<evidence type="ECO:0000313" key="15">
    <source>
        <dbReference type="Proteomes" id="UP000824130"/>
    </source>
</evidence>
<proteinExistence type="inferred from homology"/>
<reference evidence="14" key="2">
    <citation type="journal article" date="2021" name="PeerJ">
        <title>Extensive microbial diversity within the chicken gut microbiome revealed by metagenomics and culture.</title>
        <authorList>
            <person name="Gilroy R."/>
            <person name="Ravi A."/>
            <person name="Getino M."/>
            <person name="Pursley I."/>
            <person name="Horton D.L."/>
            <person name="Alikhan N.F."/>
            <person name="Baker D."/>
            <person name="Gharbi K."/>
            <person name="Hall N."/>
            <person name="Watson M."/>
            <person name="Adriaenssens E.M."/>
            <person name="Foster-Nyarko E."/>
            <person name="Jarju S."/>
            <person name="Secka A."/>
            <person name="Antonio M."/>
            <person name="Oren A."/>
            <person name="Chaudhuri R.R."/>
            <person name="La Ragione R."/>
            <person name="Hildebrand F."/>
            <person name="Pallen M.J."/>
        </authorList>
    </citation>
    <scope>NUCLEOTIDE SEQUENCE</scope>
    <source>
        <strain evidence="14">ChiSjej4B22-8349</strain>
    </source>
</reference>
<organism evidence="14 15">
    <name type="scientific">Candidatus Allocopromorpha excrementipullorum</name>
    <dbReference type="NCBI Taxonomy" id="2840743"/>
    <lineage>
        <taxon>Bacteria</taxon>
        <taxon>Bacillati</taxon>
        <taxon>Bacillota</taxon>
        <taxon>Clostridia</taxon>
        <taxon>Eubacteriales</taxon>
        <taxon>Eubacteriaceae</taxon>
        <taxon>Eubacteriaceae incertae sedis</taxon>
        <taxon>Candidatus Allocopromorpha</taxon>
    </lineage>
</organism>
<evidence type="ECO:0000256" key="3">
    <source>
        <dbReference type="ARBA" id="ARBA00010199"/>
    </source>
</evidence>
<evidence type="ECO:0000256" key="9">
    <source>
        <dbReference type="ARBA" id="ARBA00022989"/>
    </source>
</evidence>
<dbReference type="GO" id="GO:0006811">
    <property type="term" value="P:monoatomic ion transport"/>
    <property type="evidence" value="ECO:0007669"/>
    <property type="project" value="UniProtKB-KW"/>
</dbReference>
<dbReference type="PANTHER" id="PTHR43298">
    <property type="entry name" value="MULTIDRUG RESISTANCE PROTEIN NORM-RELATED"/>
    <property type="match status" value="1"/>
</dbReference>
<reference evidence="14" key="1">
    <citation type="submission" date="2020-10" db="EMBL/GenBank/DDBJ databases">
        <authorList>
            <person name="Gilroy R."/>
        </authorList>
    </citation>
    <scope>NUCLEOTIDE SEQUENCE</scope>
    <source>
        <strain evidence="14">ChiSjej4B22-8349</strain>
    </source>
</reference>
<evidence type="ECO:0000256" key="1">
    <source>
        <dbReference type="ARBA" id="ARBA00003408"/>
    </source>
</evidence>
<comment type="caution">
    <text evidence="14">The sequence shown here is derived from an EMBL/GenBank/DDBJ whole genome shotgun (WGS) entry which is preliminary data.</text>
</comment>
<keyword evidence="7" id="KW-1003">Cell membrane</keyword>
<dbReference type="NCBIfam" id="TIGR00797">
    <property type="entry name" value="matE"/>
    <property type="match status" value="1"/>
</dbReference>
<dbReference type="PANTHER" id="PTHR43298:SF2">
    <property type="entry name" value="FMN_FAD EXPORTER YEEO-RELATED"/>
    <property type="match status" value="1"/>
</dbReference>
<name>A0A9D1N756_9FIRM</name>
<dbReference type="InterPro" id="IPR050222">
    <property type="entry name" value="MATE_MdtK"/>
</dbReference>
<keyword evidence="8 13" id="KW-0812">Transmembrane</keyword>
<evidence type="ECO:0000256" key="7">
    <source>
        <dbReference type="ARBA" id="ARBA00022475"/>
    </source>
</evidence>
<comment type="subcellular location">
    <subcellularLocation>
        <location evidence="2">Cell membrane</location>
        <topology evidence="2">Multi-pass membrane protein</topology>
    </subcellularLocation>
</comment>
<feature type="transmembrane region" description="Helical" evidence="13">
    <location>
        <begin position="429"/>
        <end position="452"/>
    </location>
</feature>
<comment type="function">
    <text evidence="1">Multidrug efflux pump.</text>
</comment>
<evidence type="ECO:0000256" key="12">
    <source>
        <dbReference type="ARBA" id="ARBA00031636"/>
    </source>
</evidence>
<evidence type="ECO:0000256" key="8">
    <source>
        <dbReference type="ARBA" id="ARBA00022692"/>
    </source>
</evidence>
<dbReference type="InterPro" id="IPR002528">
    <property type="entry name" value="MATE_fam"/>
</dbReference>
<dbReference type="Pfam" id="PF01554">
    <property type="entry name" value="MatE"/>
    <property type="match status" value="2"/>
</dbReference>
<feature type="transmembrane region" description="Helical" evidence="13">
    <location>
        <begin position="399"/>
        <end position="423"/>
    </location>
</feature>
<keyword evidence="5" id="KW-0813">Transport</keyword>
<feature type="transmembrane region" description="Helical" evidence="13">
    <location>
        <begin position="202"/>
        <end position="228"/>
    </location>
</feature>
<feature type="transmembrane region" description="Helical" evidence="13">
    <location>
        <begin position="106"/>
        <end position="124"/>
    </location>
</feature>
<evidence type="ECO:0000313" key="14">
    <source>
        <dbReference type="EMBL" id="HIU96125.1"/>
    </source>
</evidence>
<feature type="transmembrane region" description="Helical" evidence="13">
    <location>
        <begin position="62"/>
        <end position="86"/>
    </location>
</feature>
<dbReference type="GO" id="GO:0015297">
    <property type="term" value="F:antiporter activity"/>
    <property type="evidence" value="ECO:0007669"/>
    <property type="project" value="UniProtKB-KW"/>
</dbReference>
<dbReference type="GO" id="GO:0042910">
    <property type="term" value="F:xenobiotic transmembrane transporter activity"/>
    <property type="evidence" value="ECO:0007669"/>
    <property type="project" value="InterPro"/>
</dbReference>
<comment type="similarity">
    <text evidence="3">Belongs to the multi antimicrobial extrusion (MATE) (TC 2.A.66.1) family.</text>
</comment>
<evidence type="ECO:0000256" key="11">
    <source>
        <dbReference type="ARBA" id="ARBA00023136"/>
    </source>
</evidence>
<feature type="transmembrane region" description="Helical" evidence="13">
    <location>
        <begin position="329"/>
        <end position="348"/>
    </location>
</feature>
<evidence type="ECO:0000256" key="5">
    <source>
        <dbReference type="ARBA" id="ARBA00022448"/>
    </source>
</evidence>
<dbReference type="AlphaFoldDB" id="A0A9D1N756"/>
<evidence type="ECO:0000256" key="6">
    <source>
        <dbReference type="ARBA" id="ARBA00022449"/>
    </source>
</evidence>
<feature type="transmembrane region" description="Helical" evidence="13">
    <location>
        <begin position="295"/>
        <end position="317"/>
    </location>
</feature>
<dbReference type="InterPro" id="IPR048279">
    <property type="entry name" value="MdtK-like"/>
</dbReference>
<evidence type="ECO:0000256" key="13">
    <source>
        <dbReference type="SAM" id="Phobius"/>
    </source>
</evidence>